<keyword evidence="3" id="KW-1185">Reference proteome</keyword>
<evidence type="ECO:0000313" key="3">
    <source>
        <dbReference type="Proteomes" id="UP000299102"/>
    </source>
</evidence>
<feature type="compositionally biased region" description="Basic and acidic residues" evidence="1">
    <location>
        <begin position="13"/>
        <end position="32"/>
    </location>
</feature>
<reference evidence="2 3" key="1">
    <citation type="journal article" date="2019" name="Commun. Biol.">
        <title>The bagworm genome reveals a unique fibroin gene that provides high tensile strength.</title>
        <authorList>
            <person name="Kono N."/>
            <person name="Nakamura H."/>
            <person name="Ohtoshi R."/>
            <person name="Tomita M."/>
            <person name="Numata K."/>
            <person name="Arakawa K."/>
        </authorList>
    </citation>
    <scope>NUCLEOTIDE SEQUENCE [LARGE SCALE GENOMIC DNA]</scope>
</reference>
<feature type="region of interest" description="Disordered" evidence="1">
    <location>
        <begin position="68"/>
        <end position="87"/>
    </location>
</feature>
<feature type="compositionally biased region" description="Polar residues" evidence="1">
    <location>
        <begin position="1"/>
        <end position="12"/>
    </location>
</feature>
<dbReference type="Proteomes" id="UP000299102">
    <property type="component" value="Unassembled WGS sequence"/>
</dbReference>
<feature type="region of interest" description="Disordered" evidence="1">
    <location>
        <begin position="1"/>
        <end position="37"/>
    </location>
</feature>
<evidence type="ECO:0000256" key="1">
    <source>
        <dbReference type="SAM" id="MobiDB-lite"/>
    </source>
</evidence>
<protein>
    <submittedName>
        <fullName evidence="2">Uncharacterized protein</fullName>
    </submittedName>
</protein>
<feature type="compositionally biased region" description="Polar residues" evidence="1">
    <location>
        <begin position="72"/>
        <end position="87"/>
    </location>
</feature>
<organism evidence="2 3">
    <name type="scientific">Eumeta variegata</name>
    <name type="common">Bagworm moth</name>
    <name type="synonym">Eumeta japonica</name>
    <dbReference type="NCBI Taxonomy" id="151549"/>
    <lineage>
        <taxon>Eukaryota</taxon>
        <taxon>Metazoa</taxon>
        <taxon>Ecdysozoa</taxon>
        <taxon>Arthropoda</taxon>
        <taxon>Hexapoda</taxon>
        <taxon>Insecta</taxon>
        <taxon>Pterygota</taxon>
        <taxon>Neoptera</taxon>
        <taxon>Endopterygota</taxon>
        <taxon>Lepidoptera</taxon>
        <taxon>Glossata</taxon>
        <taxon>Ditrysia</taxon>
        <taxon>Tineoidea</taxon>
        <taxon>Psychidae</taxon>
        <taxon>Oiketicinae</taxon>
        <taxon>Eumeta</taxon>
    </lineage>
</organism>
<comment type="caution">
    <text evidence="2">The sequence shown here is derived from an EMBL/GenBank/DDBJ whole genome shotgun (WGS) entry which is preliminary data.</text>
</comment>
<name>A0A4C1SD33_EUMVA</name>
<accession>A0A4C1SD33</accession>
<dbReference type="AlphaFoldDB" id="A0A4C1SD33"/>
<gene>
    <name evidence="2" type="ORF">EVAR_440_1</name>
</gene>
<proteinExistence type="predicted"/>
<dbReference type="EMBL" id="BGZK01000002">
    <property type="protein sequence ID" value="GBO99107.1"/>
    <property type="molecule type" value="Genomic_DNA"/>
</dbReference>
<sequence>MNYKQVYSATRKVNNEEPMKCGSKEAPKERPVSKNTTKVRSPYLGVTEARRLATERGTVNSRLAHITPKGHSATTDELSGSGNTRQSSVGMVLAEPQRPSGGLHLLAASQALASTVSSNDFQIQMCLKF</sequence>
<evidence type="ECO:0000313" key="2">
    <source>
        <dbReference type="EMBL" id="GBO99107.1"/>
    </source>
</evidence>